<gene>
    <name evidence="3" type="ORF">IAC51_05090</name>
</gene>
<organism evidence="3 4">
    <name type="scientific">Candidatus Aphodosoma intestinipullorum</name>
    <dbReference type="NCBI Taxonomy" id="2840674"/>
    <lineage>
        <taxon>Bacteria</taxon>
        <taxon>Pseudomonadati</taxon>
        <taxon>Bacteroidota</taxon>
        <taxon>Bacteroidia</taxon>
        <taxon>Bacteroidales</taxon>
        <taxon>Candidatus Aphodosoma</taxon>
    </lineage>
</organism>
<protein>
    <recommendedName>
        <fullName evidence="2">Bacterial repeat domain-containing protein</fullName>
    </recommendedName>
</protein>
<reference evidence="3" key="2">
    <citation type="journal article" date="2021" name="PeerJ">
        <title>Extensive microbial diversity within the chicken gut microbiome revealed by metagenomics and culture.</title>
        <authorList>
            <person name="Gilroy R."/>
            <person name="Ravi A."/>
            <person name="Getino M."/>
            <person name="Pursley I."/>
            <person name="Horton D.L."/>
            <person name="Alikhan N.F."/>
            <person name="Baker D."/>
            <person name="Gharbi K."/>
            <person name="Hall N."/>
            <person name="Watson M."/>
            <person name="Adriaenssens E.M."/>
            <person name="Foster-Nyarko E."/>
            <person name="Jarju S."/>
            <person name="Secka A."/>
            <person name="Antonio M."/>
            <person name="Oren A."/>
            <person name="Chaudhuri R.R."/>
            <person name="La Ragione R."/>
            <person name="Hildebrand F."/>
            <person name="Pallen M.J."/>
        </authorList>
    </citation>
    <scope>NUCLEOTIDE SEQUENCE</scope>
    <source>
        <strain evidence="3">3924</strain>
    </source>
</reference>
<evidence type="ECO:0000256" key="1">
    <source>
        <dbReference type="SAM" id="SignalP"/>
    </source>
</evidence>
<proteinExistence type="predicted"/>
<name>A0A940IET7_9BACT</name>
<dbReference type="EMBL" id="JADIMV010000084">
    <property type="protein sequence ID" value="MBO8440009.1"/>
    <property type="molecule type" value="Genomic_DNA"/>
</dbReference>
<dbReference type="Proteomes" id="UP000712007">
    <property type="component" value="Unassembled WGS sequence"/>
</dbReference>
<feature type="signal peptide" evidence="1">
    <location>
        <begin position="1"/>
        <end position="21"/>
    </location>
</feature>
<evidence type="ECO:0000259" key="2">
    <source>
        <dbReference type="Pfam" id="PF18998"/>
    </source>
</evidence>
<evidence type="ECO:0000313" key="4">
    <source>
        <dbReference type="Proteomes" id="UP000712007"/>
    </source>
</evidence>
<feature type="domain" description="Bacterial repeat" evidence="2">
    <location>
        <begin position="1573"/>
        <end position="1643"/>
    </location>
</feature>
<reference evidence="3" key="1">
    <citation type="submission" date="2020-10" db="EMBL/GenBank/DDBJ databases">
        <authorList>
            <person name="Gilroy R."/>
        </authorList>
    </citation>
    <scope>NUCLEOTIDE SEQUENCE</scope>
    <source>
        <strain evidence="3">3924</strain>
    </source>
</reference>
<evidence type="ECO:0000313" key="3">
    <source>
        <dbReference type="EMBL" id="MBO8440009.1"/>
    </source>
</evidence>
<feature type="domain" description="Bacterial repeat" evidence="2">
    <location>
        <begin position="1671"/>
        <end position="1722"/>
    </location>
</feature>
<dbReference type="Pfam" id="PF18998">
    <property type="entry name" value="Flg_new_2"/>
    <property type="match status" value="2"/>
</dbReference>
<keyword evidence="1" id="KW-0732">Signal</keyword>
<accession>A0A940IET7</accession>
<dbReference type="InterPro" id="IPR044060">
    <property type="entry name" value="Bacterial_rp_domain"/>
</dbReference>
<feature type="chain" id="PRO_5037667898" description="Bacterial repeat domain-containing protein" evidence="1">
    <location>
        <begin position="22"/>
        <end position="1796"/>
    </location>
</feature>
<comment type="caution">
    <text evidence="3">The sequence shown here is derived from an EMBL/GenBank/DDBJ whole genome shotgun (WGS) entry which is preliminary data.</text>
</comment>
<sequence length="1796" mass="200023">MKKYYVLFMMLAAMVMPSAVCGQRALRLAPGQVKAAHEARRAEREEAMRVPREGNYTVEVTEFPFTYECEGNSYYTFTFTLEKESMVKVNVAEVWKDGDNLYVLVDGMSAGDYPEMEIRMDAGEHSVTCQMYSLSAPRTVVISLGEKVYREVGEPETTDITLPFKSGKVDFEANADTVMSTVVNGMEVFTRAILYRIETGGKWFVGNVKLGEETWFNYYVTAAEAAGSYFKSDIMGWEGGSETEALYVAVVTTGESAEIEIAEMDLPMADDMYKDAEEVKLPYSGEVVIGEDVLYSPEDSQKELPLYFTALRFTLEKETEVFVSDTAGYGMIVKSGEIYYAPESTNGNSGSRLDRYSLSAGTYYYVCMSEEKERKEYGHVNIMTERPEWLLDDYTEADYAERLPAGKKVYGTFTEGSPVIDGYDSDCGYVRGFSIEAEAGKVYTIDLSMSAAGGNNNFLLYVLGGGQLTGETESDAIEGINGWMGSGDESAKMTFTPEVSGTYRILFMAGHTNGDVMYSLMLKEEAKPEHYRELTLPCTIDTVIERYKAMEQDGRYFYGWKVAVDEPYVLTMDIKNTFDPYRLKVYFGSPNSENEVYGYTGGEGYTYYAELLEAGEYYITADGYEYVPEEENHLRMEVDGLPMNRYVEIESLPYELSVPPSMDDAMMNLNTGGLFFGWSFYCDKDTAIVMECIADGDTLLTSNGFPTWHYAGKQDITIPAGEYEEFSLTVRYATGDEIDTMSIDEFLDGIAVSGTLPMHIEGKVDADSKYITGSYYVDDYMAEGYGFTVPETEGVCYLELSNVHLGTDCMAALFRKTEEGYSHVESQTLTGEDVRLLLEEAGEYYLLVCESMSDFSYDVVTRRWYSLDLSLISVKRTVTMDELLDGVTEYTQLPATVEGVMDEETPVVNDYWCDLDKYAAVAWKIDLNGLKGRAVFYVQSEEDLPGRVMIYRKTAEGGYESCGSETEVPGDYYIVYGVLPEEGIEVKYTLALEADIAEYVMVEELLSEVTESTPLPSEIKAELTAGMPIVNDETLSGYYRGAAFRLDITEEMAGTSGGALKFVDRQTTDGDYYTWYYALYQKTAEGYTMKAYGDLSTTGAVTVGEAGEWYLLILYNAENVPVSTSMKLEWQQISRPDEDNALTIEELLAQTTEESPLPLSVKDKAMNGTTVLTEGIVNGGTAYMFADAYRVTLTEPMNAFVGISYVYGGVYLAVYRQTTDGYEQVIAGQLNTDIPSAFAIGTMYGLTTGEYYFVLMDGNYGLNSYSMTIVGGAETIEEKMRRCEETEDMPTEVSDTLDVMDAEAFAMVDGELVLADVYRFELTEGMNVRFEAISEMMGYMSGQRYYYDPENDTFESYGNVRDMEIYRSGTYYYAVYMPCTQVQYYYSIPYKLTAGWATMSQRVVKVEATPESITVDEPDNEAAIRLELAAEVTLTAMTDHGERFEIEHSAFDWVLDENMTTATYTYTKDGASVSVTVYVNPEMVTVIATAGEHGTIDPAGAVETAKGLDKEFSVWADAGYVVDEVYVNGVAVKSGLEGRESGTYVLKDAAEGMTLNVTFAPQEEKPIEVFTVTVDVNDETMGKVAVSGGETDWEGKYYNGSVIMVLAEAYTGYEFVRWSDGVTEPVREITVTEDVSLTAIFGEKAETYTVSVKSDDEAMGRVEISGDEPVEGNDVYAAGAVLNIKAVAAGGYEFMRWSDGETEAERTVVVESDVTLVAYFAKTTQTDDVRHEREGFSLYSQEGILYIDTEKADAEVTVYDLAGRRVYRGMEREVYVGVPGVYVVVLDGESQKVAVR</sequence>